<reference evidence="3 4" key="1">
    <citation type="submission" date="2021-05" db="EMBL/GenBank/DDBJ databases">
        <title>A Polyphasic approach of four new species of the genus Ohtaekwangia: Ohtaekwangia histidinii sp. nov., Ohtaekwangia cretensis sp. nov., Ohtaekwangia indiensis sp. nov., Ohtaekwangia reichenbachii sp. nov. from diverse environment.</title>
        <authorList>
            <person name="Octaviana S."/>
        </authorList>
    </citation>
    <scope>NUCLEOTIDE SEQUENCE [LARGE SCALE GENOMIC DNA]</scope>
    <source>
        <strain evidence="3 4">PWU4</strain>
    </source>
</reference>
<keyword evidence="2" id="KW-1133">Transmembrane helix</keyword>
<comment type="caution">
    <text evidence="3">The sequence shown here is derived from an EMBL/GenBank/DDBJ whole genome shotgun (WGS) entry which is preliminary data.</text>
</comment>
<name>A0AAP2DL85_9BACT</name>
<keyword evidence="2" id="KW-0812">Transmembrane</keyword>
<dbReference type="Proteomes" id="UP001319200">
    <property type="component" value="Unassembled WGS sequence"/>
</dbReference>
<dbReference type="RefSeq" id="WP_254164546.1">
    <property type="nucleotide sequence ID" value="NZ_JAHESF010000014.1"/>
</dbReference>
<feature type="compositionally biased region" description="Basic residues" evidence="1">
    <location>
        <begin position="90"/>
        <end position="104"/>
    </location>
</feature>
<dbReference type="EMBL" id="JAHESF010000014">
    <property type="protein sequence ID" value="MBT1698416.1"/>
    <property type="molecule type" value="Genomic_DNA"/>
</dbReference>
<evidence type="ECO:0000313" key="4">
    <source>
        <dbReference type="Proteomes" id="UP001319200"/>
    </source>
</evidence>
<protein>
    <submittedName>
        <fullName evidence="3">Uncharacterized protein</fullName>
    </submittedName>
</protein>
<gene>
    <name evidence="3" type="ORF">KK083_16115</name>
</gene>
<proteinExistence type="predicted"/>
<evidence type="ECO:0000256" key="1">
    <source>
        <dbReference type="SAM" id="MobiDB-lite"/>
    </source>
</evidence>
<organism evidence="3 4">
    <name type="scientific">Chryseosolibacter histidini</name>
    <dbReference type="NCBI Taxonomy" id="2782349"/>
    <lineage>
        <taxon>Bacteria</taxon>
        <taxon>Pseudomonadati</taxon>
        <taxon>Bacteroidota</taxon>
        <taxon>Cytophagia</taxon>
        <taxon>Cytophagales</taxon>
        <taxon>Chryseotaleaceae</taxon>
        <taxon>Chryseosolibacter</taxon>
    </lineage>
</organism>
<keyword evidence="2" id="KW-0472">Membrane</keyword>
<accession>A0AAP2DL85</accession>
<keyword evidence="4" id="KW-1185">Reference proteome</keyword>
<feature type="region of interest" description="Disordered" evidence="1">
    <location>
        <begin position="84"/>
        <end position="115"/>
    </location>
</feature>
<evidence type="ECO:0000313" key="3">
    <source>
        <dbReference type="EMBL" id="MBT1698416.1"/>
    </source>
</evidence>
<sequence length="170" mass="19611">MDHRPWTMDYGPRTHLTALVTTCAKRCRLFDNRQGSIKKRLTFALMRGATIVLIFYATSMVCHGALEIVHDLLHYLAEHHHSTLHDHDHGHHHTVHDHEHHHHHAEVVHHHDADPEEDQSRSALINFFLFIQRKPVFAFANLQLSGVFSDLTAHIKTSILLPPTPPPRFV</sequence>
<evidence type="ECO:0000256" key="2">
    <source>
        <dbReference type="SAM" id="Phobius"/>
    </source>
</evidence>
<feature type="transmembrane region" description="Helical" evidence="2">
    <location>
        <begin position="43"/>
        <end position="66"/>
    </location>
</feature>
<dbReference type="AlphaFoldDB" id="A0AAP2DL85"/>